<dbReference type="STRING" id="505317.OA57_08495"/>
<dbReference type="InterPro" id="IPR011611">
    <property type="entry name" value="PfkB_dom"/>
</dbReference>
<evidence type="ECO:0000256" key="5">
    <source>
        <dbReference type="ARBA" id="ARBA00022840"/>
    </source>
</evidence>
<dbReference type="CDD" id="cd01174">
    <property type="entry name" value="ribokinase"/>
    <property type="match status" value="1"/>
</dbReference>
<feature type="domain" description="Carbohydrate kinase PfkB" evidence="9">
    <location>
        <begin position="3"/>
        <end position="282"/>
    </location>
</feature>
<reference evidence="10 11" key="1">
    <citation type="submission" date="2014-11" db="EMBL/GenBank/DDBJ databases">
        <title>Draft genome sequence of Chelonobacter oris 1662T, associated with respiratory disease in Hermann's Tortoises.</title>
        <authorList>
            <person name="Kudirkiene E."/>
            <person name="Hansen M.J."/>
            <person name="Bojesen A.M."/>
        </authorList>
    </citation>
    <scope>NUCLEOTIDE SEQUENCE [LARGE SCALE GENOMIC DNA]</scope>
    <source>
        <strain evidence="10 11">1662</strain>
    </source>
</reference>
<keyword evidence="3" id="KW-0547">Nucleotide-binding</keyword>
<dbReference type="GO" id="GO:0006014">
    <property type="term" value="P:D-ribose metabolic process"/>
    <property type="evidence" value="ECO:0007669"/>
    <property type="project" value="InterPro"/>
</dbReference>
<dbReference type="OrthoDB" id="63083at2"/>
<dbReference type="SUPFAM" id="SSF53613">
    <property type="entry name" value="Ribokinase-like"/>
    <property type="match status" value="1"/>
</dbReference>
<dbReference type="Gene3D" id="3.40.1190.20">
    <property type="match status" value="1"/>
</dbReference>
<keyword evidence="2" id="KW-0479">Metal-binding</keyword>
<dbReference type="InterPro" id="IPR029056">
    <property type="entry name" value="Ribokinase-like"/>
</dbReference>
<sequence length="287" mass="30245">MNKSVVVIGSLHYDIVVESSHRPLKGETVLGQRWYPKFGGKGGNQAVAVAKAGCPVRMVSAVGKDDFSIFLLDKLQAEDIDLRFIQQIEHTGSGMSVAIMDGEGDYGAVVVSGANLWIDTAQFSNDELWHNVGMLILQNEVAEAVNIAAARQAVKRQILVCINAAPAKTLSTDLVELIDILVVNAIEAEDMSSIAVHDLDSAKAAAIRLAKTYKQVIVTAGGDGVAFANDKESGTIAAQKIKVVSTLGAGDCFVGHLGAGLVRGLSLKHAVEVANAKAAEHVSGLQY</sequence>
<dbReference type="Proteomes" id="UP000030380">
    <property type="component" value="Unassembled WGS sequence"/>
</dbReference>
<evidence type="ECO:0000259" key="9">
    <source>
        <dbReference type="Pfam" id="PF00294"/>
    </source>
</evidence>
<dbReference type="InterPro" id="IPR002139">
    <property type="entry name" value="Ribo/fructo_kinase"/>
</dbReference>
<keyword evidence="1" id="KW-0808">Transferase</keyword>
<dbReference type="PRINTS" id="PR00990">
    <property type="entry name" value="RIBOKINASE"/>
</dbReference>
<keyword evidence="8" id="KW-0119">Carbohydrate metabolism</keyword>
<gene>
    <name evidence="10" type="ORF">OA57_08495</name>
</gene>
<evidence type="ECO:0000256" key="6">
    <source>
        <dbReference type="ARBA" id="ARBA00022842"/>
    </source>
</evidence>
<keyword evidence="7" id="KW-0630">Potassium</keyword>
<evidence type="ECO:0000313" key="10">
    <source>
        <dbReference type="EMBL" id="KGQ70149.1"/>
    </source>
</evidence>
<comment type="caution">
    <text evidence="10">The sequence shown here is derived from an EMBL/GenBank/DDBJ whole genome shotgun (WGS) entry which is preliminary data.</text>
</comment>
<keyword evidence="6" id="KW-0460">Magnesium</keyword>
<evidence type="ECO:0000256" key="2">
    <source>
        <dbReference type="ARBA" id="ARBA00022723"/>
    </source>
</evidence>
<dbReference type="PANTHER" id="PTHR10584">
    <property type="entry name" value="SUGAR KINASE"/>
    <property type="match status" value="1"/>
</dbReference>
<dbReference type="GO" id="GO:0046872">
    <property type="term" value="F:metal ion binding"/>
    <property type="evidence" value="ECO:0007669"/>
    <property type="project" value="UniProtKB-KW"/>
</dbReference>
<protein>
    <submittedName>
        <fullName evidence="10">Carbohydrate kinase</fullName>
    </submittedName>
</protein>
<keyword evidence="4 10" id="KW-0418">Kinase</keyword>
<organism evidence="10 11">
    <name type="scientific">Chelonobacter oris</name>
    <dbReference type="NCBI Taxonomy" id="505317"/>
    <lineage>
        <taxon>Bacteria</taxon>
        <taxon>Pseudomonadati</taxon>
        <taxon>Pseudomonadota</taxon>
        <taxon>Gammaproteobacteria</taxon>
        <taxon>Pasteurellales</taxon>
        <taxon>Pasteurellaceae</taxon>
        <taxon>Chelonobacter</taxon>
    </lineage>
</organism>
<dbReference type="PANTHER" id="PTHR10584:SF166">
    <property type="entry name" value="RIBOKINASE"/>
    <property type="match status" value="1"/>
</dbReference>
<evidence type="ECO:0000256" key="7">
    <source>
        <dbReference type="ARBA" id="ARBA00022958"/>
    </source>
</evidence>
<dbReference type="InterPro" id="IPR011877">
    <property type="entry name" value="Ribokinase"/>
</dbReference>
<dbReference type="GO" id="GO:0005524">
    <property type="term" value="F:ATP binding"/>
    <property type="evidence" value="ECO:0007669"/>
    <property type="project" value="UniProtKB-KW"/>
</dbReference>
<dbReference type="GO" id="GO:0004747">
    <property type="term" value="F:ribokinase activity"/>
    <property type="evidence" value="ECO:0007669"/>
    <property type="project" value="InterPro"/>
</dbReference>
<dbReference type="AlphaFoldDB" id="A0A0A3B9A9"/>
<dbReference type="Pfam" id="PF00294">
    <property type="entry name" value="PfkB"/>
    <property type="match status" value="1"/>
</dbReference>
<name>A0A0A3B9A9_9PAST</name>
<accession>A0A0A3B9A9</accession>
<evidence type="ECO:0000256" key="3">
    <source>
        <dbReference type="ARBA" id="ARBA00022741"/>
    </source>
</evidence>
<keyword evidence="5" id="KW-0067">ATP-binding</keyword>
<dbReference type="EMBL" id="JSUM01000013">
    <property type="protein sequence ID" value="KGQ70149.1"/>
    <property type="molecule type" value="Genomic_DNA"/>
</dbReference>
<proteinExistence type="predicted"/>
<evidence type="ECO:0000313" key="11">
    <source>
        <dbReference type="Proteomes" id="UP000030380"/>
    </source>
</evidence>
<evidence type="ECO:0000256" key="8">
    <source>
        <dbReference type="ARBA" id="ARBA00023277"/>
    </source>
</evidence>
<keyword evidence="11" id="KW-1185">Reference proteome</keyword>
<evidence type="ECO:0000256" key="4">
    <source>
        <dbReference type="ARBA" id="ARBA00022777"/>
    </source>
</evidence>
<evidence type="ECO:0000256" key="1">
    <source>
        <dbReference type="ARBA" id="ARBA00022679"/>
    </source>
</evidence>